<organism evidence="9 10">
    <name type="scientific">Enterococcus avium</name>
    <name type="common">Streptococcus avium</name>
    <dbReference type="NCBI Taxonomy" id="33945"/>
    <lineage>
        <taxon>Bacteria</taxon>
        <taxon>Bacillati</taxon>
        <taxon>Bacillota</taxon>
        <taxon>Bacilli</taxon>
        <taxon>Lactobacillales</taxon>
        <taxon>Enterococcaceae</taxon>
        <taxon>Enterococcus</taxon>
    </lineage>
</organism>
<dbReference type="RefSeq" id="WP_016179247.1">
    <property type="nucleotide sequence ID" value="NZ_CAAKNX010000017.1"/>
</dbReference>
<proteinExistence type="predicted"/>
<reference evidence="9 10" key="1">
    <citation type="submission" date="2018-12" db="EMBL/GenBank/DDBJ databases">
        <title>A novel vanA-carrying plasmid in a clinical isolate of Enterococcus avium.</title>
        <authorList>
            <person name="Bernasconi O.J."/>
            <person name="Luzzaro F."/>
            <person name="Endimiani A."/>
        </authorList>
    </citation>
    <scope>NUCLEOTIDE SEQUENCE [LARGE SCALE GENOMIC DNA]</scope>
    <source>
        <strain evidence="9 10">LC0559/18</strain>
    </source>
</reference>
<dbReference type="EMBL" id="RYZS01000001">
    <property type="protein sequence ID" value="RVU95723.1"/>
    <property type="molecule type" value="Genomic_DNA"/>
</dbReference>
<protein>
    <submittedName>
        <fullName evidence="9">PTS system mannose/fructose/sorbose family transporter subunit IID</fullName>
    </submittedName>
</protein>
<dbReference type="AlphaFoldDB" id="A0A437UQ14"/>
<evidence type="ECO:0000256" key="5">
    <source>
        <dbReference type="ARBA" id="ARBA00022683"/>
    </source>
</evidence>
<keyword evidence="5" id="KW-0598">Phosphotransferase system</keyword>
<keyword evidence="3" id="KW-1003">Cell membrane</keyword>
<dbReference type="InterPro" id="IPR004704">
    <property type="entry name" value="PTS_IID_man"/>
</dbReference>
<keyword evidence="2" id="KW-0813">Transport</keyword>
<dbReference type="PROSITE" id="PS51108">
    <property type="entry name" value="PTS_EIID"/>
    <property type="match status" value="1"/>
</dbReference>
<evidence type="ECO:0000256" key="3">
    <source>
        <dbReference type="ARBA" id="ARBA00022475"/>
    </source>
</evidence>
<dbReference type="GeneID" id="86911051"/>
<evidence type="ECO:0000256" key="7">
    <source>
        <dbReference type="ARBA" id="ARBA00022989"/>
    </source>
</evidence>
<gene>
    <name evidence="9" type="ORF">EK398_13195</name>
</gene>
<accession>A0A437UQ14</accession>
<keyword evidence="4" id="KW-0762">Sugar transport</keyword>
<evidence type="ECO:0000256" key="1">
    <source>
        <dbReference type="ARBA" id="ARBA00004651"/>
    </source>
</evidence>
<evidence type="ECO:0000256" key="8">
    <source>
        <dbReference type="ARBA" id="ARBA00023136"/>
    </source>
</evidence>
<keyword evidence="6" id="KW-0812">Transmembrane</keyword>
<evidence type="ECO:0000313" key="9">
    <source>
        <dbReference type="EMBL" id="RVU95723.1"/>
    </source>
</evidence>
<dbReference type="InterPro" id="IPR050303">
    <property type="entry name" value="GatZ_KbaZ_carbometab"/>
</dbReference>
<evidence type="ECO:0000313" key="10">
    <source>
        <dbReference type="Proteomes" id="UP000288388"/>
    </source>
</evidence>
<name>A0A437UQ14_ENTAV</name>
<comment type="subcellular location">
    <subcellularLocation>
        <location evidence="1">Cell membrane</location>
        <topology evidence="1">Multi-pass membrane protein</topology>
    </subcellularLocation>
</comment>
<dbReference type="GO" id="GO:0009401">
    <property type="term" value="P:phosphoenolpyruvate-dependent sugar phosphotransferase system"/>
    <property type="evidence" value="ECO:0007669"/>
    <property type="project" value="UniProtKB-KW"/>
</dbReference>
<dbReference type="Proteomes" id="UP000288388">
    <property type="component" value="Unassembled WGS sequence"/>
</dbReference>
<dbReference type="GO" id="GO:0005886">
    <property type="term" value="C:plasma membrane"/>
    <property type="evidence" value="ECO:0007669"/>
    <property type="project" value="UniProtKB-SubCell"/>
</dbReference>
<evidence type="ECO:0000256" key="6">
    <source>
        <dbReference type="ARBA" id="ARBA00022692"/>
    </source>
</evidence>
<dbReference type="Pfam" id="PF03613">
    <property type="entry name" value="EIID-AGA"/>
    <property type="match status" value="1"/>
</dbReference>
<dbReference type="PANTHER" id="PTHR32502:SF5">
    <property type="entry name" value="N-ACETYLGALACTOSAMINE PERMEASE IID COMPONENT-RELATED"/>
    <property type="match status" value="1"/>
</dbReference>
<evidence type="ECO:0000256" key="4">
    <source>
        <dbReference type="ARBA" id="ARBA00022597"/>
    </source>
</evidence>
<keyword evidence="7" id="KW-1133">Transmembrane helix</keyword>
<evidence type="ECO:0000256" key="2">
    <source>
        <dbReference type="ARBA" id="ARBA00022448"/>
    </source>
</evidence>
<dbReference type="PANTHER" id="PTHR32502">
    <property type="entry name" value="N-ACETYLGALACTOSAMINE PERMEASE II COMPONENT-RELATED"/>
    <property type="match status" value="1"/>
</dbReference>
<comment type="caution">
    <text evidence="9">The sequence shown here is derived from an EMBL/GenBank/DDBJ whole genome shotgun (WGS) entry which is preliminary data.</text>
</comment>
<keyword evidence="8" id="KW-0472">Membrane</keyword>
<sequence>MENNVVDNDNAKRLSLSKKSLKKTYFWWIFTAELSNSYERLQALSFCVSMLPSLRELYKDDKEEYKAALRRHLQFFNSEGTFAGLILGVICSLEEERASGADLPDEMFSGLKTGLMGPMAGIGDTIIWGTLRPIIFSIAVTLAQSGNILGGIFPFLFPIISLALGYNLFKFGYKVGRDSIQSLLGSGMINKVITGSSILGLIMMGALSASYVKLSIPIKIKLANADPIVIQELLDQILPGMLPLVVIAGIYWYFSKKGQSYNLVIGIIIILSLLGSLIGLF</sequence>